<proteinExistence type="predicted"/>
<accession>A0A397RN12</accession>
<dbReference type="AlphaFoldDB" id="A0A397RN12"/>
<comment type="caution">
    <text evidence="1">The sequence shown here is derived from an EMBL/GenBank/DDBJ whole genome shotgun (WGS) entry which is preliminary data.</text>
</comment>
<dbReference type="RefSeq" id="WP_119016533.1">
    <property type="nucleotide sequence ID" value="NZ_QXEV01000017.1"/>
</dbReference>
<organism evidence="1 2">
    <name type="scientific">Anaeroplasma bactoclasticum</name>
    <dbReference type="NCBI Taxonomy" id="2088"/>
    <lineage>
        <taxon>Bacteria</taxon>
        <taxon>Bacillati</taxon>
        <taxon>Mycoplasmatota</taxon>
        <taxon>Mollicutes</taxon>
        <taxon>Anaeroplasmatales</taxon>
        <taxon>Anaeroplasmataceae</taxon>
        <taxon>Anaeroplasma</taxon>
    </lineage>
</organism>
<dbReference type="EMBL" id="QXEV01000017">
    <property type="protein sequence ID" value="RIA75513.1"/>
    <property type="molecule type" value="Genomic_DNA"/>
</dbReference>
<keyword evidence="2" id="KW-1185">Reference proteome</keyword>
<reference evidence="1 2" key="1">
    <citation type="submission" date="2018-08" db="EMBL/GenBank/DDBJ databases">
        <title>Genomic Encyclopedia of Archaeal and Bacterial Type Strains, Phase II (KMG-II): from individual species to whole genera.</title>
        <authorList>
            <person name="Goeker M."/>
        </authorList>
    </citation>
    <scope>NUCLEOTIDE SEQUENCE [LARGE SCALE GENOMIC DNA]</scope>
    <source>
        <strain evidence="1 2">ATCC 27112</strain>
    </source>
</reference>
<sequence>MNPEEYLSFIKNYFNENSNILEDIINEYINSEAMKVNVEGFKEMMPSILYSLYCFLTSSDYVSSSIKEKVTSKENDFTALTNELLYIWTHGAIPVTISWERSSKEFNRKLLIPLRASLSDIMYGALSTMRSLMSEMVYLESGDYAFVSSIEYSDLDDYSYLASDYAAYAIYNLTEPRMCYGYMDAWVFLVEAKHIRILDDNKAKEPILLLDAEGYGIFEGNQDNVLLALGDPMAKPNDNTNPKEMLGVDFTKVDIEDIKANLKENFYLTQFRYEVTEE</sequence>
<evidence type="ECO:0000313" key="2">
    <source>
        <dbReference type="Proteomes" id="UP000266506"/>
    </source>
</evidence>
<name>A0A397RN12_9MOLU</name>
<evidence type="ECO:0000313" key="1">
    <source>
        <dbReference type="EMBL" id="RIA75513.1"/>
    </source>
</evidence>
<dbReference type="Proteomes" id="UP000266506">
    <property type="component" value="Unassembled WGS sequence"/>
</dbReference>
<protein>
    <submittedName>
        <fullName evidence="1">Uncharacterized protein</fullName>
    </submittedName>
</protein>
<dbReference type="InParanoid" id="A0A397RN12"/>
<gene>
    <name evidence="1" type="ORF">EI71_01407</name>
</gene>